<evidence type="ECO:0000313" key="10">
    <source>
        <dbReference type="EMBL" id="GAI47311.1"/>
    </source>
</evidence>
<dbReference type="GO" id="GO:0004664">
    <property type="term" value="F:prephenate dehydratase activity"/>
    <property type="evidence" value="ECO:0007669"/>
    <property type="project" value="UniProtKB-EC"/>
</dbReference>
<dbReference type="FunFam" id="3.30.70.260:FF:000012">
    <property type="entry name" value="Prephenate dehydratase"/>
    <property type="match status" value="1"/>
</dbReference>
<dbReference type="Pfam" id="PF01842">
    <property type="entry name" value="ACT"/>
    <property type="match status" value="1"/>
</dbReference>
<dbReference type="InterPro" id="IPR045865">
    <property type="entry name" value="ACT-like_dom_sf"/>
</dbReference>
<feature type="domain" description="Prephenate dehydratase" evidence="8">
    <location>
        <begin position="1"/>
        <end position="35"/>
    </location>
</feature>
<evidence type="ECO:0000256" key="7">
    <source>
        <dbReference type="ARBA" id="ARBA00047848"/>
    </source>
</evidence>
<keyword evidence="6" id="KW-0456">Lyase</keyword>
<evidence type="ECO:0000259" key="9">
    <source>
        <dbReference type="PROSITE" id="PS51671"/>
    </source>
</evidence>
<gene>
    <name evidence="10" type="ORF">S06H3_60727</name>
</gene>
<evidence type="ECO:0000256" key="3">
    <source>
        <dbReference type="ARBA" id="ARBA00022605"/>
    </source>
</evidence>
<dbReference type="InterPro" id="IPR002912">
    <property type="entry name" value="ACT_dom"/>
</dbReference>
<dbReference type="PANTHER" id="PTHR21022">
    <property type="entry name" value="PREPHENATE DEHYDRATASE P PROTEIN"/>
    <property type="match status" value="1"/>
</dbReference>
<keyword evidence="5" id="KW-0584">Phenylalanine biosynthesis</keyword>
<name>X1PXN1_9ZZZZ</name>
<comment type="pathway">
    <text evidence="1">Amino-acid biosynthesis; L-phenylalanine biosynthesis; phenylpyruvate from prephenate: step 1/1.</text>
</comment>
<dbReference type="PROSITE" id="PS51671">
    <property type="entry name" value="ACT"/>
    <property type="match status" value="1"/>
</dbReference>
<dbReference type="PANTHER" id="PTHR21022:SF19">
    <property type="entry name" value="PREPHENATE DEHYDRATASE-RELATED"/>
    <property type="match status" value="1"/>
</dbReference>
<dbReference type="PROSITE" id="PS00858">
    <property type="entry name" value="PREPHENATE_DEHYDR_2"/>
    <property type="match status" value="1"/>
</dbReference>
<keyword evidence="4" id="KW-0057">Aromatic amino acid biosynthesis</keyword>
<dbReference type="PROSITE" id="PS51171">
    <property type="entry name" value="PREPHENATE_DEHYDR_3"/>
    <property type="match status" value="1"/>
</dbReference>
<sequence>AIASTRAADIYGMKVIAREIEDTPNNFTRFFILSQHDSPPSGNDKTSIVFSVRHKPGALYESLKELAVRGINLTKLESRPTRLKPWEYNFYLDFEGHREDKAPREALENLKNSSLFVKVLGSYPKAK</sequence>
<feature type="domain" description="ACT" evidence="9">
    <location>
        <begin position="47"/>
        <end position="124"/>
    </location>
</feature>
<evidence type="ECO:0000256" key="2">
    <source>
        <dbReference type="ARBA" id="ARBA00013147"/>
    </source>
</evidence>
<dbReference type="Gene3D" id="3.30.70.260">
    <property type="match status" value="1"/>
</dbReference>
<dbReference type="Pfam" id="PF00800">
    <property type="entry name" value="PDT"/>
    <property type="match status" value="1"/>
</dbReference>
<protein>
    <recommendedName>
        <fullName evidence="2">prephenate dehydratase</fullName>
        <ecNumber evidence="2">4.2.1.51</ecNumber>
    </recommendedName>
</protein>
<dbReference type="CDD" id="cd04905">
    <property type="entry name" value="ACT_CM-PDT"/>
    <property type="match status" value="1"/>
</dbReference>
<evidence type="ECO:0000259" key="8">
    <source>
        <dbReference type="PROSITE" id="PS51171"/>
    </source>
</evidence>
<dbReference type="EC" id="4.2.1.51" evidence="2"/>
<dbReference type="GO" id="GO:0009094">
    <property type="term" value="P:L-phenylalanine biosynthetic process"/>
    <property type="evidence" value="ECO:0007669"/>
    <property type="project" value="UniProtKB-KW"/>
</dbReference>
<dbReference type="SUPFAM" id="SSF55021">
    <property type="entry name" value="ACT-like"/>
    <property type="match status" value="1"/>
</dbReference>
<evidence type="ECO:0000256" key="6">
    <source>
        <dbReference type="ARBA" id="ARBA00023239"/>
    </source>
</evidence>
<dbReference type="SUPFAM" id="SSF53850">
    <property type="entry name" value="Periplasmic binding protein-like II"/>
    <property type="match status" value="1"/>
</dbReference>
<accession>X1PXN1</accession>
<dbReference type="GO" id="GO:0005737">
    <property type="term" value="C:cytoplasm"/>
    <property type="evidence" value="ECO:0007669"/>
    <property type="project" value="TreeGrafter"/>
</dbReference>
<dbReference type="InterPro" id="IPR001086">
    <property type="entry name" value="Preph_deHydtase"/>
</dbReference>
<evidence type="ECO:0000256" key="1">
    <source>
        <dbReference type="ARBA" id="ARBA00004741"/>
    </source>
</evidence>
<proteinExistence type="predicted"/>
<dbReference type="InterPro" id="IPR018528">
    <property type="entry name" value="Preph_deHydtase_CS"/>
</dbReference>
<evidence type="ECO:0000256" key="5">
    <source>
        <dbReference type="ARBA" id="ARBA00023222"/>
    </source>
</evidence>
<comment type="caution">
    <text evidence="10">The sequence shown here is derived from an EMBL/GenBank/DDBJ whole genome shotgun (WGS) entry which is preliminary data.</text>
</comment>
<evidence type="ECO:0000256" key="4">
    <source>
        <dbReference type="ARBA" id="ARBA00023141"/>
    </source>
</evidence>
<dbReference type="EMBL" id="BARV01039673">
    <property type="protein sequence ID" value="GAI47311.1"/>
    <property type="molecule type" value="Genomic_DNA"/>
</dbReference>
<reference evidence="10" key="1">
    <citation type="journal article" date="2014" name="Front. Microbiol.">
        <title>High frequency of phylogenetically diverse reductive dehalogenase-homologous genes in deep subseafloor sedimentary metagenomes.</title>
        <authorList>
            <person name="Kawai M."/>
            <person name="Futagami T."/>
            <person name="Toyoda A."/>
            <person name="Takaki Y."/>
            <person name="Nishi S."/>
            <person name="Hori S."/>
            <person name="Arai W."/>
            <person name="Tsubouchi T."/>
            <person name="Morono Y."/>
            <person name="Uchiyama I."/>
            <person name="Ito T."/>
            <person name="Fujiyama A."/>
            <person name="Inagaki F."/>
            <person name="Takami H."/>
        </authorList>
    </citation>
    <scope>NUCLEOTIDE SEQUENCE</scope>
    <source>
        <strain evidence="10">Expedition CK06-06</strain>
    </source>
</reference>
<keyword evidence="3" id="KW-0028">Amino-acid biosynthesis</keyword>
<feature type="non-terminal residue" evidence="10">
    <location>
        <position position="1"/>
    </location>
</feature>
<comment type="catalytic activity">
    <reaction evidence="7">
        <text>prephenate + H(+) = 3-phenylpyruvate + CO2 + H2O</text>
        <dbReference type="Rhea" id="RHEA:21648"/>
        <dbReference type="ChEBI" id="CHEBI:15377"/>
        <dbReference type="ChEBI" id="CHEBI:15378"/>
        <dbReference type="ChEBI" id="CHEBI:16526"/>
        <dbReference type="ChEBI" id="CHEBI:18005"/>
        <dbReference type="ChEBI" id="CHEBI:29934"/>
        <dbReference type="EC" id="4.2.1.51"/>
    </reaction>
</comment>
<organism evidence="10">
    <name type="scientific">marine sediment metagenome</name>
    <dbReference type="NCBI Taxonomy" id="412755"/>
    <lineage>
        <taxon>unclassified sequences</taxon>
        <taxon>metagenomes</taxon>
        <taxon>ecological metagenomes</taxon>
    </lineage>
</organism>
<dbReference type="AlphaFoldDB" id="X1PXN1"/>